<dbReference type="PANTHER" id="PTHR31321">
    <property type="entry name" value="ACYL-COA THIOESTER HYDROLASE YBHC-RELATED"/>
    <property type="match status" value="1"/>
</dbReference>
<dbReference type="GO" id="GO:0042545">
    <property type="term" value="P:cell wall modification"/>
    <property type="evidence" value="ECO:0007669"/>
    <property type="project" value="InterPro"/>
</dbReference>
<evidence type="ECO:0000313" key="8">
    <source>
        <dbReference type="Proteomes" id="UP001415857"/>
    </source>
</evidence>
<dbReference type="InterPro" id="IPR011050">
    <property type="entry name" value="Pectin_lyase_fold/virulence"/>
</dbReference>
<dbReference type="AlphaFoldDB" id="A0AAP0S5P6"/>
<dbReference type="InterPro" id="IPR012334">
    <property type="entry name" value="Pectin_lyas_fold"/>
</dbReference>
<keyword evidence="4" id="KW-0378">Hydrolase</keyword>
<accession>A0AAP0S5P6</accession>
<reference evidence="7 8" key="1">
    <citation type="journal article" date="2024" name="Plant J.">
        <title>Genome sequences and population genomics reveal climatic adaptation and genomic divergence between two closely related sweetgum species.</title>
        <authorList>
            <person name="Xu W.Q."/>
            <person name="Ren C.Q."/>
            <person name="Zhang X.Y."/>
            <person name="Comes H.P."/>
            <person name="Liu X.H."/>
            <person name="Li Y.G."/>
            <person name="Kettle C.J."/>
            <person name="Jalonen R."/>
            <person name="Gaisberger H."/>
            <person name="Ma Y.Z."/>
            <person name="Qiu Y.X."/>
        </authorList>
    </citation>
    <scope>NUCLEOTIDE SEQUENCE [LARGE SCALE GENOMIC DNA]</scope>
    <source>
        <strain evidence="7">Hangzhou</strain>
    </source>
</reference>
<proteinExistence type="inferred from homology"/>
<evidence type="ECO:0000256" key="3">
    <source>
        <dbReference type="ARBA" id="ARBA00013229"/>
    </source>
</evidence>
<dbReference type="Proteomes" id="UP001415857">
    <property type="component" value="Unassembled WGS sequence"/>
</dbReference>
<comment type="caution">
    <text evidence="7">The sequence shown here is derived from an EMBL/GenBank/DDBJ whole genome shotgun (WGS) entry which is preliminary data.</text>
</comment>
<evidence type="ECO:0000256" key="4">
    <source>
        <dbReference type="ARBA" id="ARBA00022801"/>
    </source>
</evidence>
<sequence length="268" mass="29678">MGKGICGEEEIPFHSNNSQWVCIQVKAGVYREKLTISANKPYIMIKGEGKRRTKVVWDDHASVAQSPTLMVLADNFIAKCISFTNSYNYPWNNGNPRVPAVAAMIAGDKCSFYRCGFFGLQDTLWDFQGRHYFKLCTIEGVVDFIFGTGQSIYERCVISVIGEALDPNSPGFITAQGRTNENDPNGFVFKDCNVIGQGLTYLGRPWRDYARGFSMEDSGSLGPIISPSSNGNIIQGVRGTLSTTAVWARLTELPIEYYDIFRAPSTDG</sequence>
<dbReference type="EMBL" id="JBBPBK010000003">
    <property type="protein sequence ID" value="KAK9287899.1"/>
    <property type="molecule type" value="Genomic_DNA"/>
</dbReference>
<evidence type="ECO:0000259" key="6">
    <source>
        <dbReference type="Pfam" id="PF01095"/>
    </source>
</evidence>
<dbReference type="Gene3D" id="2.160.20.10">
    <property type="entry name" value="Single-stranded right-handed beta-helix, Pectin lyase-like"/>
    <property type="match status" value="1"/>
</dbReference>
<dbReference type="PANTHER" id="PTHR31321:SF76">
    <property type="entry name" value="PECTINESTERASE 10-RELATED"/>
    <property type="match status" value="1"/>
</dbReference>
<organism evidence="7 8">
    <name type="scientific">Liquidambar formosana</name>
    <name type="common">Formosan gum</name>
    <dbReference type="NCBI Taxonomy" id="63359"/>
    <lineage>
        <taxon>Eukaryota</taxon>
        <taxon>Viridiplantae</taxon>
        <taxon>Streptophyta</taxon>
        <taxon>Embryophyta</taxon>
        <taxon>Tracheophyta</taxon>
        <taxon>Spermatophyta</taxon>
        <taxon>Magnoliopsida</taxon>
        <taxon>eudicotyledons</taxon>
        <taxon>Gunneridae</taxon>
        <taxon>Pentapetalae</taxon>
        <taxon>Saxifragales</taxon>
        <taxon>Altingiaceae</taxon>
        <taxon>Liquidambar</taxon>
    </lineage>
</organism>
<dbReference type="SUPFAM" id="SSF51126">
    <property type="entry name" value="Pectin lyase-like"/>
    <property type="match status" value="1"/>
</dbReference>
<keyword evidence="5" id="KW-0063">Aspartyl esterase</keyword>
<evidence type="ECO:0000256" key="5">
    <source>
        <dbReference type="ARBA" id="ARBA00023085"/>
    </source>
</evidence>
<keyword evidence="8" id="KW-1185">Reference proteome</keyword>
<feature type="domain" description="Pectinesterase catalytic" evidence="6">
    <location>
        <begin position="16"/>
        <end position="217"/>
    </location>
</feature>
<dbReference type="GO" id="GO:0030599">
    <property type="term" value="F:pectinesterase activity"/>
    <property type="evidence" value="ECO:0007669"/>
    <property type="project" value="UniProtKB-EC"/>
</dbReference>
<gene>
    <name evidence="7" type="ORF">L1049_016343</name>
</gene>
<comment type="similarity">
    <text evidence="2">Belongs to the pectinesterase family.</text>
</comment>
<evidence type="ECO:0000313" key="7">
    <source>
        <dbReference type="EMBL" id="KAK9287899.1"/>
    </source>
</evidence>
<dbReference type="Pfam" id="PF01095">
    <property type="entry name" value="Pectinesterase"/>
    <property type="match status" value="1"/>
</dbReference>
<evidence type="ECO:0000256" key="1">
    <source>
        <dbReference type="ARBA" id="ARBA00005184"/>
    </source>
</evidence>
<name>A0AAP0S5P6_LIQFO</name>
<evidence type="ECO:0000256" key="2">
    <source>
        <dbReference type="ARBA" id="ARBA00008891"/>
    </source>
</evidence>
<dbReference type="InterPro" id="IPR000070">
    <property type="entry name" value="Pectinesterase_cat"/>
</dbReference>
<dbReference type="EC" id="3.1.1.11" evidence="3"/>
<dbReference type="GO" id="GO:0045490">
    <property type="term" value="P:pectin catabolic process"/>
    <property type="evidence" value="ECO:0007669"/>
    <property type="project" value="TreeGrafter"/>
</dbReference>
<protein>
    <recommendedName>
        <fullName evidence="3">pectinesterase</fullName>
        <ecNumber evidence="3">3.1.1.11</ecNumber>
    </recommendedName>
</protein>
<comment type="pathway">
    <text evidence="1">Glycan metabolism; pectin degradation; 2-dehydro-3-deoxy-D-gluconate from pectin: step 1/5.</text>
</comment>